<sequence length="402" mass="41524">MWSLWAAVSSVLLAIQPIAASYVPKSPNGVEPTNAAIASNYLLGMSPRITDSPIPDPGDLAARADAYDRKTDTCGFYSNGYPLRCYTSTATCGYGPKFAACCESGTTCSTMFTGCYGFSDALKGSCSPGKLKTEPQMACCFDRTAPNCVLHTLLISSTSLGVWGCATTLTGETVFATNPFLKTTTDSTSSLSRTRLSSTTTSTSESTATSASAGSSTSNETTENNTGDNKSNTGAIVGGVVGGVGGLAILGAAVFFFMRSRKNSSFETSPGAIAAAQPMLQYHQQGPHPGQGSPFGYHPQGRFPVYDPYMAYQHHQGSPQPYPPSSQPSSQSPYDPRQSGHGSWGQPSPGLTSSPGPQASNAPGASSPAISGPISVGQQHGQIAELAQSNAVGTTVNRAELG</sequence>
<evidence type="ECO:0000256" key="3">
    <source>
        <dbReference type="ARBA" id="ARBA00022989"/>
    </source>
</evidence>
<proteinExistence type="predicted"/>
<evidence type="ECO:0000256" key="5">
    <source>
        <dbReference type="SAM" id="MobiDB-lite"/>
    </source>
</evidence>
<keyword evidence="4 6" id="KW-0472">Membrane</keyword>
<dbReference type="Proteomes" id="UP000315783">
    <property type="component" value="Unassembled WGS sequence"/>
</dbReference>
<dbReference type="PANTHER" id="PTHR15549">
    <property type="entry name" value="PAIRED IMMUNOGLOBULIN-LIKE TYPE 2 RECEPTOR"/>
    <property type="match status" value="1"/>
</dbReference>
<dbReference type="PANTHER" id="PTHR15549:SF26">
    <property type="entry name" value="AXIAL BUDDING PATTERN PROTEIN 2-RELATED"/>
    <property type="match status" value="1"/>
</dbReference>
<evidence type="ECO:0000313" key="9">
    <source>
        <dbReference type="Proteomes" id="UP000315783"/>
    </source>
</evidence>
<protein>
    <recommendedName>
        <fullName evidence="10">Wnt and FGF inhibitory regulator domain-containing protein</fullName>
    </recommendedName>
</protein>
<feature type="region of interest" description="Disordered" evidence="5">
    <location>
        <begin position="185"/>
        <end position="233"/>
    </location>
</feature>
<evidence type="ECO:0008006" key="10">
    <source>
        <dbReference type="Google" id="ProtNLM"/>
    </source>
</evidence>
<feature type="compositionally biased region" description="Polar residues" evidence="5">
    <location>
        <begin position="345"/>
        <end position="364"/>
    </location>
</feature>
<evidence type="ECO:0000256" key="7">
    <source>
        <dbReference type="SAM" id="SignalP"/>
    </source>
</evidence>
<dbReference type="OrthoDB" id="4870410at2759"/>
<dbReference type="EMBL" id="SPUK01000002">
    <property type="protein sequence ID" value="TQV99277.1"/>
    <property type="molecule type" value="Genomic_DNA"/>
</dbReference>
<evidence type="ECO:0000256" key="4">
    <source>
        <dbReference type="ARBA" id="ARBA00023136"/>
    </source>
</evidence>
<accession>A0A545WAN7</accession>
<keyword evidence="9" id="KW-1185">Reference proteome</keyword>
<dbReference type="GO" id="GO:0071944">
    <property type="term" value="C:cell periphery"/>
    <property type="evidence" value="ECO:0007669"/>
    <property type="project" value="UniProtKB-ARBA"/>
</dbReference>
<evidence type="ECO:0000256" key="6">
    <source>
        <dbReference type="SAM" id="Phobius"/>
    </source>
</evidence>
<comment type="subcellular location">
    <subcellularLocation>
        <location evidence="1">Membrane</location>
        <topology evidence="1">Single-pass membrane protein</topology>
    </subcellularLocation>
</comment>
<evidence type="ECO:0000256" key="2">
    <source>
        <dbReference type="ARBA" id="ARBA00022692"/>
    </source>
</evidence>
<organism evidence="8 9">
    <name type="scientific">Cordyceps javanica</name>
    <dbReference type="NCBI Taxonomy" id="43265"/>
    <lineage>
        <taxon>Eukaryota</taxon>
        <taxon>Fungi</taxon>
        <taxon>Dikarya</taxon>
        <taxon>Ascomycota</taxon>
        <taxon>Pezizomycotina</taxon>
        <taxon>Sordariomycetes</taxon>
        <taxon>Hypocreomycetidae</taxon>
        <taxon>Hypocreales</taxon>
        <taxon>Cordycipitaceae</taxon>
        <taxon>Cordyceps</taxon>
    </lineage>
</organism>
<reference evidence="8 9" key="1">
    <citation type="journal article" date="2019" name="Appl. Microbiol. Biotechnol.">
        <title>Genome sequence of Isaria javanica and comparative genome analysis insights into family S53 peptidase evolution in fungal entomopathogens.</title>
        <authorList>
            <person name="Lin R."/>
            <person name="Zhang X."/>
            <person name="Xin B."/>
            <person name="Zou M."/>
            <person name="Gao Y."/>
            <person name="Qin F."/>
            <person name="Hu Q."/>
            <person name="Xie B."/>
            <person name="Cheng X."/>
        </authorList>
    </citation>
    <scope>NUCLEOTIDE SEQUENCE [LARGE SCALE GENOMIC DNA]</scope>
    <source>
        <strain evidence="8 9">IJ1G</strain>
    </source>
</reference>
<evidence type="ECO:0000313" key="8">
    <source>
        <dbReference type="EMBL" id="TQV99277.1"/>
    </source>
</evidence>
<keyword evidence="3 6" id="KW-1133">Transmembrane helix</keyword>
<dbReference type="STRING" id="43265.A0A545WAN7"/>
<dbReference type="AlphaFoldDB" id="A0A545WAN7"/>
<keyword evidence="7" id="KW-0732">Signal</keyword>
<gene>
    <name evidence="8" type="ORF">IF1G_01492</name>
</gene>
<feature type="compositionally biased region" description="Low complexity" evidence="5">
    <location>
        <begin position="327"/>
        <end position="339"/>
    </location>
</feature>
<feature type="chain" id="PRO_5021714990" description="Wnt and FGF inhibitory regulator domain-containing protein" evidence="7">
    <location>
        <begin position="21"/>
        <end position="402"/>
    </location>
</feature>
<comment type="caution">
    <text evidence="8">The sequence shown here is derived from an EMBL/GenBank/DDBJ whole genome shotgun (WGS) entry which is preliminary data.</text>
</comment>
<feature type="transmembrane region" description="Helical" evidence="6">
    <location>
        <begin position="235"/>
        <end position="257"/>
    </location>
</feature>
<feature type="signal peptide" evidence="7">
    <location>
        <begin position="1"/>
        <end position="20"/>
    </location>
</feature>
<name>A0A545WAN7_9HYPO</name>
<feature type="compositionally biased region" description="Low complexity" evidence="5">
    <location>
        <begin position="185"/>
        <end position="228"/>
    </location>
</feature>
<keyword evidence="2 6" id="KW-0812">Transmembrane</keyword>
<feature type="compositionally biased region" description="Polar residues" evidence="5">
    <location>
        <begin position="376"/>
        <end position="402"/>
    </location>
</feature>
<dbReference type="GO" id="GO:0016020">
    <property type="term" value="C:membrane"/>
    <property type="evidence" value="ECO:0007669"/>
    <property type="project" value="UniProtKB-SubCell"/>
</dbReference>
<dbReference type="InterPro" id="IPR051694">
    <property type="entry name" value="Immunoregulatory_rcpt-like"/>
</dbReference>
<evidence type="ECO:0000256" key="1">
    <source>
        <dbReference type="ARBA" id="ARBA00004167"/>
    </source>
</evidence>
<feature type="region of interest" description="Disordered" evidence="5">
    <location>
        <begin position="312"/>
        <end position="402"/>
    </location>
</feature>